<accession>A0A8C4I8W0</accession>
<reference evidence="1" key="1">
    <citation type="submission" date="2025-08" db="UniProtKB">
        <authorList>
            <consortium name="Ensembl"/>
        </authorList>
    </citation>
    <scope>IDENTIFICATION</scope>
</reference>
<protein>
    <submittedName>
        <fullName evidence="1">Uncharacterized protein</fullName>
    </submittedName>
</protein>
<dbReference type="GeneTree" id="ENSGT00940000181498"/>
<proteinExistence type="predicted"/>
<evidence type="ECO:0000313" key="1">
    <source>
        <dbReference type="Ensembl" id="ENSDLAP00005053387.1"/>
    </source>
</evidence>
<reference evidence="1" key="2">
    <citation type="submission" date="2025-09" db="UniProtKB">
        <authorList>
            <consortium name="Ensembl"/>
        </authorList>
    </citation>
    <scope>IDENTIFICATION</scope>
</reference>
<sequence length="76" mass="8036">MPAPIIAAKLTSQDPLIIRPISAGVLLTAKADKAVIQNAVTHTAFSMAPISLDMPTRIILPMLSTVDTTIIILDTL</sequence>
<dbReference type="Proteomes" id="UP000694389">
    <property type="component" value="Unassembled WGS sequence"/>
</dbReference>
<name>A0A8C4I8W0_DICLA</name>
<dbReference type="AlphaFoldDB" id="A0A8C4I8W0"/>
<dbReference type="Ensembl" id="ENSDLAT00005056772.2">
    <property type="protein sequence ID" value="ENSDLAP00005053387.1"/>
    <property type="gene ID" value="ENSDLAG00005022985.2"/>
</dbReference>
<keyword evidence="2" id="KW-1185">Reference proteome</keyword>
<evidence type="ECO:0000313" key="2">
    <source>
        <dbReference type="Proteomes" id="UP000694389"/>
    </source>
</evidence>
<organism evidence="1 2">
    <name type="scientific">Dicentrarchus labrax</name>
    <name type="common">European seabass</name>
    <name type="synonym">Morone labrax</name>
    <dbReference type="NCBI Taxonomy" id="13489"/>
    <lineage>
        <taxon>Eukaryota</taxon>
        <taxon>Metazoa</taxon>
        <taxon>Chordata</taxon>
        <taxon>Craniata</taxon>
        <taxon>Vertebrata</taxon>
        <taxon>Euteleostomi</taxon>
        <taxon>Actinopterygii</taxon>
        <taxon>Neopterygii</taxon>
        <taxon>Teleostei</taxon>
        <taxon>Neoteleostei</taxon>
        <taxon>Acanthomorphata</taxon>
        <taxon>Eupercaria</taxon>
        <taxon>Moronidae</taxon>
        <taxon>Dicentrarchus</taxon>
    </lineage>
</organism>